<protein>
    <submittedName>
        <fullName evidence="1">Uncharacterized protein</fullName>
    </submittedName>
</protein>
<proteinExistence type="predicted"/>
<name>A0A9P5NIQ1_GYMJU</name>
<gene>
    <name evidence="1" type="ORF">CPB84DRAFT_1491763</name>
</gene>
<reference evidence="1" key="1">
    <citation type="submission" date="2020-11" db="EMBL/GenBank/DDBJ databases">
        <authorList>
            <consortium name="DOE Joint Genome Institute"/>
            <person name="Ahrendt S."/>
            <person name="Riley R."/>
            <person name="Andreopoulos W."/>
            <person name="LaButti K."/>
            <person name="Pangilinan J."/>
            <person name="Ruiz-duenas F.J."/>
            <person name="Barrasa J.M."/>
            <person name="Sanchez-Garcia M."/>
            <person name="Camarero S."/>
            <person name="Miyauchi S."/>
            <person name="Serrano A."/>
            <person name="Linde D."/>
            <person name="Babiker R."/>
            <person name="Drula E."/>
            <person name="Ayuso-Fernandez I."/>
            <person name="Pacheco R."/>
            <person name="Padilla G."/>
            <person name="Ferreira P."/>
            <person name="Barriuso J."/>
            <person name="Kellner H."/>
            <person name="Castanera R."/>
            <person name="Alfaro M."/>
            <person name="Ramirez L."/>
            <person name="Pisabarro A.G."/>
            <person name="Kuo A."/>
            <person name="Tritt A."/>
            <person name="Lipzen A."/>
            <person name="He G."/>
            <person name="Yan M."/>
            <person name="Ng V."/>
            <person name="Cullen D."/>
            <person name="Martin F."/>
            <person name="Rosso M.-N."/>
            <person name="Henrissat B."/>
            <person name="Hibbett D."/>
            <person name="Martinez A.T."/>
            <person name="Grigoriev I.V."/>
        </authorList>
    </citation>
    <scope>NUCLEOTIDE SEQUENCE</scope>
    <source>
        <strain evidence="1">AH 44721</strain>
    </source>
</reference>
<sequence length="70" mass="7574">MHILLSQYFVQPLCSPVRARFASGSAIIRSSNRNPGSAAMVASRAGLPKVFGLRRLQDKDLPMSLCSGKI</sequence>
<organism evidence="1 2">
    <name type="scientific">Gymnopilus junonius</name>
    <name type="common">Spectacular rustgill mushroom</name>
    <name type="synonym">Gymnopilus spectabilis subsp. junonius</name>
    <dbReference type="NCBI Taxonomy" id="109634"/>
    <lineage>
        <taxon>Eukaryota</taxon>
        <taxon>Fungi</taxon>
        <taxon>Dikarya</taxon>
        <taxon>Basidiomycota</taxon>
        <taxon>Agaricomycotina</taxon>
        <taxon>Agaricomycetes</taxon>
        <taxon>Agaricomycetidae</taxon>
        <taxon>Agaricales</taxon>
        <taxon>Agaricineae</taxon>
        <taxon>Hymenogastraceae</taxon>
        <taxon>Gymnopilus</taxon>
    </lineage>
</organism>
<comment type="caution">
    <text evidence="1">The sequence shown here is derived from an EMBL/GenBank/DDBJ whole genome shotgun (WGS) entry which is preliminary data.</text>
</comment>
<evidence type="ECO:0000313" key="2">
    <source>
        <dbReference type="Proteomes" id="UP000724874"/>
    </source>
</evidence>
<dbReference type="AlphaFoldDB" id="A0A9P5NIQ1"/>
<keyword evidence="2" id="KW-1185">Reference proteome</keyword>
<evidence type="ECO:0000313" key="1">
    <source>
        <dbReference type="EMBL" id="KAF8887640.1"/>
    </source>
</evidence>
<accession>A0A9P5NIQ1</accession>
<dbReference type="Proteomes" id="UP000724874">
    <property type="component" value="Unassembled WGS sequence"/>
</dbReference>
<dbReference type="EMBL" id="JADNYJ010000089">
    <property type="protein sequence ID" value="KAF8887640.1"/>
    <property type="molecule type" value="Genomic_DNA"/>
</dbReference>